<evidence type="ECO:0000313" key="1">
    <source>
        <dbReference type="EMBL" id="OCT98679.1"/>
    </source>
</evidence>
<protein>
    <submittedName>
        <fullName evidence="1">Uncharacterized protein</fullName>
    </submittedName>
</protein>
<sequence length="82" mass="9477">MEWCISEHQGNIYKGLNPFGILKHYSPKNSTNAFGIAHHHHHHLTQICVLYFLLNMLQLRNQSMAPYSLAVAHVHSFLEDPK</sequence>
<reference evidence="2" key="1">
    <citation type="journal article" date="2016" name="Nature">
        <title>Genome evolution in the allotetraploid frog Xenopus laevis.</title>
        <authorList>
            <person name="Session A.M."/>
            <person name="Uno Y."/>
            <person name="Kwon T."/>
            <person name="Chapman J.A."/>
            <person name="Toyoda A."/>
            <person name="Takahashi S."/>
            <person name="Fukui A."/>
            <person name="Hikosaka A."/>
            <person name="Suzuki A."/>
            <person name="Kondo M."/>
            <person name="van Heeringen S.J."/>
            <person name="Quigley I."/>
            <person name="Heinz S."/>
            <person name="Ogino H."/>
            <person name="Ochi H."/>
            <person name="Hellsten U."/>
            <person name="Lyons J.B."/>
            <person name="Simakov O."/>
            <person name="Putnam N."/>
            <person name="Stites J."/>
            <person name="Kuroki Y."/>
            <person name="Tanaka T."/>
            <person name="Michiue T."/>
            <person name="Watanabe M."/>
            <person name="Bogdanovic O."/>
            <person name="Lister R."/>
            <person name="Georgiou G."/>
            <person name="Paranjpe S.S."/>
            <person name="van Kruijsbergen I."/>
            <person name="Shu S."/>
            <person name="Carlson J."/>
            <person name="Kinoshita T."/>
            <person name="Ohta Y."/>
            <person name="Mawaribuchi S."/>
            <person name="Jenkins J."/>
            <person name="Grimwood J."/>
            <person name="Schmutz J."/>
            <person name="Mitros T."/>
            <person name="Mozaffari S.V."/>
            <person name="Suzuki Y."/>
            <person name="Haramoto Y."/>
            <person name="Yamamoto T.S."/>
            <person name="Takagi C."/>
            <person name="Heald R."/>
            <person name="Miller K."/>
            <person name="Haudenschild C."/>
            <person name="Kitzman J."/>
            <person name="Nakayama T."/>
            <person name="Izutsu Y."/>
            <person name="Robert J."/>
            <person name="Fortriede J."/>
            <person name="Burns K."/>
            <person name="Lotay V."/>
            <person name="Karimi K."/>
            <person name="Yasuoka Y."/>
            <person name="Dichmann D.S."/>
            <person name="Flajnik M.F."/>
            <person name="Houston D.W."/>
            <person name="Shendure J."/>
            <person name="DuPasquier L."/>
            <person name="Vize P.D."/>
            <person name="Zorn A.M."/>
            <person name="Ito M."/>
            <person name="Marcotte E.M."/>
            <person name="Wallingford J.B."/>
            <person name="Ito Y."/>
            <person name="Asashima M."/>
            <person name="Ueno N."/>
            <person name="Matsuda Y."/>
            <person name="Veenstra G.J."/>
            <person name="Fujiyama A."/>
            <person name="Harland R.M."/>
            <person name="Taira M."/>
            <person name="Rokhsar D.S."/>
        </authorList>
    </citation>
    <scope>NUCLEOTIDE SEQUENCE [LARGE SCALE GENOMIC DNA]</scope>
    <source>
        <strain evidence="2">J</strain>
    </source>
</reference>
<proteinExistence type="predicted"/>
<name>A0A974DV42_XENLA</name>
<dbReference type="Proteomes" id="UP000694892">
    <property type="component" value="Chromosome 1S"/>
</dbReference>
<dbReference type="EMBL" id="CM004467">
    <property type="protein sequence ID" value="OCT98679.1"/>
    <property type="molecule type" value="Genomic_DNA"/>
</dbReference>
<dbReference type="AlphaFoldDB" id="A0A974DV42"/>
<organism evidence="1 2">
    <name type="scientific">Xenopus laevis</name>
    <name type="common">African clawed frog</name>
    <dbReference type="NCBI Taxonomy" id="8355"/>
    <lineage>
        <taxon>Eukaryota</taxon>
        <taxon>Metazoa</taxon>
        <taxon>Chordata</taxon>
        <taxon>Craniata</taxon>
        <taxon>Vertebrata</taxon>
        <taxon>Euteleostomi</taxon>
        <taxon>Amphibia</taxon>
        <taxon>Batrachia</taxon>
        <taxon>Anura</taxon>
        <taxon>Pipoidea</taxon>
        <taxon>Pipidae</taxon>
        <taxon>Xenopodinae</taxon>
        <taxon>Xenopus</taxon>
        <taxon>Xenopus</taxon>
    </lineage>
</organism>
<evidence type="ECO:0000313" key="2">
    <source>
        <dbReference type="Proteomes" id="UP000694892"/>
    </source>
</evidence>
<gene>
    <name evidence="1" type="ORF">XELAEV_18010915mg</name>
</gene>
<accession>A0A974DV42</accession>